<evidence type="ECO:0000259" key="3">
    <source>
        <dbReference type="Pfam" id="PF15067"/>
    </source>
</evidence>
<accession>A0A7J8JD90</accession>
<feature type="domain" description="FAM124" evidence="3">
    <location>
        <begin position="10"/>
        <end position="244"/>
    </location>
</feature>
<dbReference type="GO" id="GO:0005654">
    <property type="term" value="C:nucleoplasm"/>
    <property type="evidence" value="ECO:0007669"/>
    <property type="project" value="TreeGrafter"/>
</dbReference>
<proteinExistence type="inferred from homology"/>
<dbReference type="AlphaFoldDB" id="A0A7J8JD90"/>
<sequence length="461" mass="51212">MDETQEPLAMTVHLLASSGHGAQLQQTLDQLLGCICPEVRLFLVSERMSPVKYYDKGHPKRSRFPGMSVLLFLHDSLGEERLFRVLDSLRRWPWRCYPAPIAQGRACPSILARQDFYSLDSQMPVWGVRQVHCGSEILRVTLYCSFDNYEDAVRLYEMILQRDATSQKSDFCFFALYATDSFALQLSLKQLPLGMSVDPKESSVLQFKVQEIGQLVPLLPHPCVPISRTRWQTRDYDGNTILLQVQSNPGPGVRKGELSFLSGVLGTSALPQDSRQTRVSTGQTLEPRRRRGRGRRVKVGSLEFPEPGGSLALESSSGSSWKSPGCRSQASRPAASTQPPLPFAHLDPGAGMKVLSRENSFEKLEAETNVDTGCTVVNSEPRRSALSRFPRDLQTSWPPPCSPASCVGAAASKNMRLWKGRVHPLSIAGQKELSARRIISHCSLPLPVQGEEKGGEEEFFI</sequence>
<evidence type="ECO:0000256" key="2">
    <source>
        <dbReference type="SAM" id="MobiDB-lite"/>
    </source>
</evidence>
<dbReference type="PANTHER" id="PTHR14715">
    <property type="entry name" value="FAM124 DOMAIN-CONTAINING PROTEIN-RELATED"/>
    <property type="match status" value="1"/>
</dbReference>
<feature type="compositionally biased region" description="Basic residues" evidence="2">
    <location>
        <begin position="288"/>
        <end position="298"/>
    </location>
</feature>
<evidence type="ECO:0000313" key="4">
    <source>
        <dbReference type="EMBL" id="KAF6494807.1"/>
    </source>
</evidence>
<evidence type="ECO:0000313" key="5">
    <source>
        <dbReference type="Proteomes" id="UP000593571"/>
    </source>
</evidence>
<dbReference type="Pfam" id="PF15067">
    <property type="entry name" value="FAM124"/>
    <property type="match status" value="1"/>
</dbReference>
<comment type="caution">
    <text evidence="4">The sequence shown here is derived from an EMBL/GenBank/DDBJ whole genome shotgun (WGS) entry which is preliminary data.</text>
</comment>
<gene>
    <name evidence="4" type="ORF">HJG63_004780</name>
</gene>
<organism evidence="4 5">
    <name type="scientific">Rousettus aegyptiacus</name>
    <name type="common">Egyptian fruit bat</name>
    <name type="synonym">Pteropus aegyptiacus</name>
    <dbReference type="NCBI Taxonomy" id="9407"/>
    <lineage>
        <taxon>Eukaryota</taxon>
        <taxon>Metazoa</taxon>
        <taxon>Chordata</taxon>
        <taxon>Craniata</taxon>
        <taxon>Vertebrata</taxon>
        <taxon>Euteleostomi</taxon>
        <taxon>Mammalia</taxon>
        <taxon>Eutheria</taxon>
        <taxon>Laurasiatheria</taxon>
        <taxon>Chiroptera</taxon>
        <taxon>Yinpterochiroptera</taxon>
        <taxon>Pteropodoidea</taxon>
        <taxon>Pteropodidae</taxon>
        <taxon>Rousettinae</taxon>
        <taxon>Rousettus</taxon>
    </lineage>
</organism>
<dbReference type="EMBL" id="JACASE010000002">
    <property type="protein sequence ID" value="KAF6494807.1"/>
    <property type="molecule type" value="Genomic_DNA"/>
</dbReference>
<feature type="compositionally biased region" description="Polar residues" evidence="2">
    <location>
        <begin position="329"/>
        <end position="338"/>
    </location>
</feature>
<feature type="compositionally biased region" description="Low complexity" evidence="2">
    <location>
        <begin position="308"/>
        <end position="328"/>
    </location>
</feature>
<protein>
    <submittedName>
        <fullName evidence="4">Family with sequence similarity 124 member B</fullName>
    </submittedName>
</protein>
<dbReference type="Proteomes" id="UP000593571">
    <property type="component" value="Unassembled WGS sequence"/>
</dbReference>
<reference evidence="4 5" key="1">
    <citation type="journal article" date="2020" name="Nature">
        <title>Six reference-quality genomes reveal evolution of bat adaptations.</title>
        <authorList>
            <person name="Jebb D."/>
            <person name="Huang Z."/>
            <person name="Pippel M."/>
            <person name="Hughes G.M."/>
            <person name="Lavrichenko K."/>
            <person name="Devanna P."/>
            <person name="Winkler S."/>
            <person name="Jermiin L.S."/>
            <person name="Skirmuntt E.C."/>
            <person name="Katzourakis A."/>
            <person name="Burkitt-Gray L."/>
            <person name="Ray D.A."/>
            <person name="Sullivan K.A.M."/>
            <person name="Roscito J.G."/>
            <person name="Kirilenko B.M."/>
            <person name="Davalos L.M."/>
            <person name="Corthals A.P."/>
            <person name="Power M.L."/>
            <person name="Jones G."/>
            <person name="Ransome R.D."/>
            <person name="Dechmann D.K.N."/>
            <person name="Locatelli A.G."/>
            <person name="Puechmaille S.J."/>
            <person name="Fedrigo O."/>
            <person name="Jarvis E.D."/>
            <person name="Hiller M."/>
            <person name="Vernes S.C."/>
            <person name="Myers E.W."/>
            <person name="Teeling E.C."/>
        </authorList>
    </citation>
    <scope>NUCLEOTIDE SEQUENCE [LARGE SCALE GENOMIC DNA]</scope>
    <source>
        <strain evidence="4">MRouAeg1</strain>
        <tissue evidence="4">Muscle</tissue>
    </source>
</reference>
<evidence type="ECO:0000256" key="1">
    <source>
        <dbReference type="ARBA" id="ARBA00006440"/>
    </source>
</evidence>
<dbReference type="InterPro" id="IPR046365">
    <property type="entry name" value="FAM124_dom"/>
</dbReference>
<name>A0A7J8JD90_ROUAE</name>
<dbReference type="PANTHER" id="PTHR14715:SF2">
    <property type="entry name" value="PROTEIN FAM124B"/>
    <property type="match status" value="1"/>
</dbReference>
<dbReference type="OrthoDB" id="10023686at2759"/>
<dbReference type="InterPro" id="IPR029380">
    <property type="entry name" value="FAM124"/>
</dbReference>
<feature type="compositionally biased region" description="Polar residues" evidence="2">
    <location>
        <begin position="271"/>
        <end position="284"/>
    </location>
</feature>
<feature type="region of interest" description="Disordered" evidence="2">
    <location>
        <begin position="271"/>
        <end position="345"/>
    </location>
</feature>
<keyword evidence="5" id="KW-1185">Reference proteome</keyword>
<comment type="similarity">
    <text evidence="1">Belongs to the FAM124 family.</text>
</comment>